<dbReference type="Gene3D" id="2.130.10.10">
    <property type="entry name" value="YVTN repeat-like/Quinoprotein amine dehydrogenase"/>
    <property type="match status" value="1"/>
</dbReference>
<feature type="compositionally biased region" description="Low complexity" evidence="5">
    <location>
        <begin position="390"/>
        <end position="409"/>
    </location>
</feature>
<reference evidence="7" key="1">
    <citation type="submission" date="2015-02" db="EMBL/GenBank/DDBJ databases">
        <authorList>
            <person name="Gon?alves P."/>
        </authorList>
    </citation>
    <scope>NUCLEOTIDE SEQUENCE [LARGE SCALE GENOMIC DNA]</scope>
</reference>
<keyword evidence="7" id="KW-1185">Reference proteome</keyword>
<dbReference type="EMBL" id="CENE01000001">
    <property type="protein sequence ID" value="CEQ38976.1"/>
    <property type="molecule type" value="Genomic_DNA"/>
</dbReference>
<organism evidence="6 7">
    <name type="scientific">Sporidiobolus salmonicolor</name>
    <name type="common">Yeast-like fungus</name>
    <name type="synonym">Sporobolomyces salmonicolor</name>
    <dbReference type="NCBI Taxonomy" id="5005"/>
    <lineage>
        <taxon>Eukaryota</taxon>
        <taxon>Fungi</taxon>
        <taxon>Dikarya</taxon>
        <taxon>Basidiomycota</taxon>
        <taxon>Pucciniomycotina</taxon>
        <taxon>Microbotryomycetes</taxon>
        <taxon>Sporidiobolales</taxon>
        <taxon>Sporidiobolaceae</taxon>
        <taxon>Sporobolomyces</taxon>
    </lineage>
</organism>
<evidence type="ECO:0000256" key="5">
    <source>
        <dbReference type="SAM" id="MobiDB-lite"/>
    </source>
</evidence>
<feature type="region of interest" description="Disordered" evidence="5">
    <location>
        <begin position="344"/>
        <end position="363"/>
    </location>
</feature>
<feature type="compositionally biased region" description="Basic and acidic residues" evidence="5">
    <location>
        <begin position="508"/>
        <end position="517"/>
    </location>
</feature>
<feature type="compositionally biased region" description="Basic and acidic residues" evidence="5">
    <location>
        <begin position="287"/>
        <end position="296"/>
    </location>
</feature>
<sequence>MALHLPAHSLSDEQRSNVTGVHLNSSSSLFATSTTEGWVVYRTNPLEVVTRRADLPNSSLRIVLPLERTNLLFLVGGPPSPLYPPNKVLVWDDKLGTAVAALEFREDVRGLAARRDRLVVALRRRVILFVLGKGETGIWREGGYETCDNPKGLVALATEPSSTLLAFPGRQPGQVQLVQLPPLDVHVPPFPPPPSHDPTTAPYPSVSIILAHTTALSALSTTPSGSLIATASSKGTLVRVWDPATSCLVKELRRGTDSAEIFGVSFRRDGGAVAVSSDKGTVHVWDLKVPKEEKRRSGGGGASATPTPRHKQLSLLKPYLPKYFSSEWSHSQFRLPPPAPLASRLPSFHHSPPSSNMPPSAAPTIEDDMCICAWVDVEVSDDEAEEGSRSRTPTPGPSSARRFSSSSSNHPPPSVPSDPFSPGAHPGSRTKPRTSSTSSAPTPLPSSASGKENLRRQSFRSTRAPSSFDPPQPPRPPRTEAQLIALTQSGGWYRIALDRDEVDSDGWSSKEKGKGKEQLGGGGATGMTSRKREEVVGLGRDSTSDCRLVEYRRFGNKDGW</sequence>
<dbReference type="InterPro" id="IPR015943">
    <property type="entry name" value="WD40/YVTN_repeat-like_dom_sf"/>
</dbReference>
<evidence type="ECO:0000313" key="6">
    <source>
        <dbReference type="EMBL" id="CEQ38976.1"/>
    </source>
</evidence>
<comment type="similarity">
    <text evidence="3">Belongs to the WD repeat PROPPIN family.</text>
</comment>
<feature type="region of interest" description="Disordered" evidence="5">
    <location>
        <begin position="503"/>
        <end position="542"/>
    </location>
</feature>
<feature type="region of interest" description="Disordered" evidence="5">
    <location>
        <begin position="287"/>
        <end position="311"/>
    </location>
</feature>
<gene>
    <name evidence="6" type="primary">SPOSA6832_00452</name>
</gene>
<evidence type="ECO:0000256" key="2">
    <source>
        <dbReference type="ARBA" id="ARBA00022737"/>
    </source>
</evidence>
<proteinExistence type="inferred from homology"/>
<accession>A0A0D6EGE3</accession>
<dbReference type="PANTHER" id="PTHR11227">
    <property type="entry name" value="WD-REPEAT PROTEIN INTERACTING WITH PHOSPHOINOSIDES WIPI -RELATED"/>
    <property type="match status" value="1"/>
</dbReference>
<dbReference type="InterPro" id="IPR048720">
    <property type="entry name" value="PROPPIN"/>
</dbReference>
<dbReference type="InterPro" id="IPR001680">
    <property type="entry name" value="WD40_rpt"/>
</dbReference>
<feature type="repeat" description="WD" evidence="4">
    <location>
        <begin position="254"/>
        <end position="295"/>
    </location>
</feature>
<feature type="compositionally biased region" description="Low complexity" evidence="5">
    <location>
        <begin position="433"/>
        <end position="449"/>
    </location>
</feature>
<name>A0A0D6EGE3_SPOSA</name>
<dbReference type="Proteomes" id="UP000243876">
    <property type="component" value="Unassembled WGS sequence"/>
</dbReference>
<dbReference type="Pfam" id="PF21032">
    <property type="entry name" value="PROPPIN"/>
    <property type="match status" value="1"/>
</dbReference>
<dbReference type="InterPro" id="IPR036322">
    <property type="entry name" value="WD40_repeat_dom_sf"/>
</dbReference>
<feature type="region of interest" description="Disordered" evidence="5">
    <location>
        <begin position="381"/>
        <end position="480"/>
    </location>
</feature>
<evidence type="ECO:0000313" key="7">
    <source>
        <dbReference type="Proteomes" id="UP000243876"/>
    </source>
</evidence>
<dbReference type="SMART" id="SM00320">
    <property type="entry name" value="WD40"/>
    <property type="match status" value="3"/>
</dbReference>
<dbReference type="AlphaFoldDB" id="A0A0D6EGE3"/>
<keyword evidence="1 4" id="KW-0853">WD repeat</keyword>
<dbReference type="PROSITE" id="PS50082">
    <property type="entry name" value="WD_REPEATS_2"/>
    <property type="match status" value="1"/>
</dbReference>
<dbReference type="OrthoDB" id="1667587at2759"/>
<dbReference type="SUPFAM" id="SSF50978">
    <property type="entry name" value="WD40 repeat-like"/>
    <property type="match status" value="1"/>
</dbReference>
<evidence type="ECO:0000256" key="3">
    <source>
        <dbReference type="ARBA" id="ARBA00025740"/>
    </source>
</evidence>
<evidence type="ECO:0000256" key="4">
    <source>
        <dbReference type="PROSITE-ProRule" id="PRU00221"/>
    </source>
</evidence>
<dbReference type="GO" id="GO:0005737">
    <property type="term" value="C:cytoplasm"/>
    <property type="evidence" value="ECO:0007669"/>
    <property type="project" value="UniProtKB-ARBA"/>
</dbReference>
<keyword evidence="2" id="KW-0677">Repeat</keyword>
<evidence type="ECO:0000256" key="1">
    <source>
        <dbReference type="ARBA" id="ARBA00022574"/>
    </source>
</evidence>
<protein>
    <submittedName>
        <fullName evidence="6">SPOSA6832_00452-mRNA-1:cds</fullName>
    </submittedName>
</protein>